<dbReference type="RefSeq" id="WP_090265888.1">
    <property type="nucleotide sequence ID" value="NZ_FNDS01000009.1"/>
</dbReference>
<dbReference type="Pfam" id="PF25169">
    <property type="entry name" value="DUF7830"/>
    <property type="match status" value="1"/>
</dbReference>
<dbReference type="Proteomes" id="UP000199636">
    <property type="component" value="Unassembled WGS sequence"/>
</dbReference>
<organism evidence="3 4">
    <name type="scientific">Pseudomonas panipatensis</name>
    <dbReference type="NCBI Taxonomy" id="428992"/>
    <lineage>
        <taxon>Bacteria</taxon>
        <taxon>Pseudomonadati</taxon>
        <taxon>Pseudomonadota</taxon>
        <taxon>Gammaproteobacteria</taxon>
        <taxon>Pseudomonadales</taxon>
        <taxon>Pseudomonadaceae</taxon>
        <taxon>Pseudomonas</taxon>
    </lineage>
</organism>
<evidence type="ECO:0000313" key="3">
    <source>
        <dbReference type="EMBL" id="SDI45251.1"/>
    </source>
</evidence>
<evidence type="ECO:0000259" key="2">
    <source>
        <dbReference type="Pfam" id="PF25169"/>
    </source>
</evidence>
<dbReference type="OrthoDB" id="1302950at2"/>
<dbReference type="InterPro" id="IPR057152">
    <property type="entry name" value="DUF7830"/>
</dbReference>
<dbReference type="STRING" id="428992.SAMN05216272_109172"/>
<dbReference type="InterPro" id="IPR046099">
    <property type="entry name" value="DUF6035"/>
</dbReference>
<evidence type="ECO:0008006" key="5">
    <source>
        <dbReference type="Google" id="ProtNLM"/>
    </source>
</evidence>
<evidence type="ECO:0000259" key="1">
    <source>
        <dbReference type="Pfam" id="PF19500"/>
    </source>
</evidence>
<feature type="domain" description="DUF7830" evidence="2">
    <location>
        <begin position="27"/>
        <end position="98"/>
    </location>
</feature>
<reference evidence="4" key="1">
    <citation type="submission" date="2016-10" db="EMBL/GenBank/DDBJ databases">
        <authorList>
            <person name="Varghese N."/>
            <person name="Submissions S."/>
        </authorList>
    </citation>
    <scope>NUCLEOTIDE SEQUENCE [LARGE SCALE GENOMIC DNA]</scope>
    <source>
        <strain evidence="4">CCM 7469</strain>
    </source>
</reference>
<dbReference type="Pfam" id="PF19500">
    <property type="entry name" value="DUF6035"/>
    <property type="match status" value="1"/>
</dbReference>
<sequence>MSEAFYLPESLAVADAAVAAVLHMESGRVLPAREVIGHDYDKAIQLRMSLQEGISSDAPLYCCPLCVVPVRLVSQKEKGRFFFRHDLEDGRCPAKTKGSLDERQISALKYDGVRESVAHQQMKRIIAESLRNDPDFSQVEIEPIWKGREKNSRRRPDVRAVWKGVLPVAFEVQLSTTFLRVIAERRQFYLREGGLLLWVFKAFDASESRLTQDDIFYNNNRNAFVVSDETLSASRENKTLMLDCLWTEPVIEMAARAWVEKSQRVGFSELTIERERQRVYFFDAEGAEAKVETGLAVLVDDDLRQAFHSFWLSSEHDPDIWAELRGKLREKGIKVPYSSGHPDGPYHLLNTLYSAREGRPVGWGHAQLINVAHHVFDRYKSHLWAMRLMLMAHDQGELIRSQDRTSNWRNNKVKTYLGAWKKGSAAYKPDRQWDGLVSFLFPEIAAQLVSSPAPI</sequence>
<name>A0A1G8KP61_9PSED</name>
<evidence type="ECO:0000313" key="4">
    <source>
        <dbReference type="Proteomes" id="UP000199636"/>
    </source>
</evidence>
<dbReference type="EMBL" id="FNDS01000009">
    <property type="protein sequence ID" value="SDI45251.1"/>
    <property type="molecule type" value="Genomic_DNA"/>
</dbReference>
<proteinExistence type="predicted"/>
<gene>
    <name evidence="3" type="ORF">SAMN05216272_109172</name>
</gene>
<accession>A0A1G8KP61</accession>
<feature type="domain" description="DUF6035" evidence="1">
    <location>
        <begin position="113"/>
        <end position="283"/>
    </location>
</feature>
<dbReference type="AlphaFoldDB" id="A0A1G8KP61"/>
<keyword evidence="4" id="KW-1185">Reference proteome</keyword>
<protein>
    <recommendedName>
        <fullName evidence="5">Competence protein CoiA-like family protein</fullName>
    </recommendedName>
</protein>